<keyword evidence="9" id="KW-0969">Cilium</keyword>
<evidence type="ECO:0000313" key="9">
    <source>
        <dbReference type="EMBL" id="ASP46597.1"/>
    </source>
</evidence>
<evidence type="ECO:0000256" key="1">
    <source>
        <dbReference type="ARBA" id="ARBA00022475"/>
    </source>
</evidence>
<dbReference type="GO" id="GO:0009425">
    <property type="term" value="C:bacterial-type flagellum basal body"/>
    <property type="evidence" value="ECO:0007669"/>
    <property type="project" value="UniProtKB-SubCell"/>
</dbReference>
<dbReference type="InterPro" id="IPR022781">
    <property type="entry name" value="Flagellar_biosynth_FliO"/>
</dbReference>
<evidence type="ECO:0000256" key="6">
    <source>
        <dbReference type="ARBA" id="ARBA00037937"/>
    </source>
</evidence>
<feature type="transmembrane region" description="Helical" evidence="7">
    <location>
        <begin position="80"/>
        <end position="101"/>
    </location>
</feature>
<keyword evidence="1 7" id="KW-1003">Cell membrane</keyword>
<evidence type="ECO:0000256" key="3">
    <source>
        <dbReference type="ARBA" id="ARBA00022989"/>
    </source>
</evidence>
<name>A0A222G3T8_9GAMM</name>
<dbReference type="NCBIfam" id="TIGR03500">
    <property type="entry name" value="FliO_TIGR"/>
    <property type="match status" value="1"/>
</dbReference>
<keyword evidence="3 7" id="KW-1133">Transmembrane helix</keyword>
<keyword evidence="10" id="KW-1185">Reference proteome</keyword>
<dbReference type="RefSeq" id="WP_081148703.1">
    <property type="nucleotide sequence ID" value="NZ_CP020465.1"/>
</dbReference>
<dbReference type="OrthoDB" id="9342590at2"/>
<dbReference type="PROSITE" id="PS51257">
    <property type="entry name" value="PROKAR_LIPOPROTEIN"/>
    <property type="match status" value="1"/>
</dbReference>
<feature type="chain" id="PRO_5011232180" description="Flagellar protein" evidence="8">
    <location>
        <begin position="21"/>
        <end position="187"/>
    </location>
</feature>
<keyword evidence="8" id="KW-0732">Signal</keyword>
<evidence type="ECO:0000256" key="7">
    <source>
        <dbReference type="RuleBase" id="RU362064"/>
    </source>
</evidence>
<evidence type="ECO:0000313" key="10">
    <source>
        <dbReference type="Proteomes" id="UP000202259"/>
    </source>
</evidence>
<dbReference type="GO" id="GO:0044781">
    <property type="term" value="P:bacterial-type flagellum organization"/>
    <property type="evidence" value="ECO:0007669"/>
    <property type="project" value="UniProtKB-UniRule"/>
</dbReference>
<comment type="similarity">
    <text evidence="6 7">Belongs to the FliO/MopB family.</text>
</comment>
<keyword evidence="9" id="KW-0282">Flagellum</keyword>
<dbReference type="Pfam" id="PF04347">
    <property type="entry name" value="FliO"/>
    <property type="match status" value="1"/>
</dbReference>
<protein>
    <recommendedName>
        <fullName evidence="7">Flagellar protein</fullName>
    </recommendedName>
</protein>
<sequence>MKKIWSVGFIWLAFFACSYAEEVVSDVTSGGIIAKAIAPVEETIIPVEEAVTPLETTVIPVEEADLPVEVGKHVTANMDAMSMILSLLMVLAVIVISAVILKRFQGVRHSINGLKIVTSLHLGAKEKLVVVQAGEKQLLLGVTAQQITLLETLDEPLISAKENSVDFAQSLAKLLKQKAIKTYDKQK</sequence>
<keyword evidence="5 7" id="KW-0975">Bacterial flagellum</keyword>
<feature type="signal peptide" evidence="8">
    <location>
        <begin position="1"/>
        <end position="20"/>
    </location>
</feature>
<evidence type="ECO:0000256" key="4">
    <source>
        <dbReference type="ARBA" id="ARBA00023136"/>
    </source>
</evidence>
<dbReference type="GO" id="GO:0005886">
    <property type="term" value="C:plasma membrane"/>
    <property type="evidence" value="ECO:0007669"/>
    <property type="project" value="UniProtKB-SubCell"/>
</dbReference>
<evidence type="ECO:0000256" key="5">
    <source>
        <dbReference type="ARBA" id="ARBA00023143"/>
    </source>
</evidence>
<evidence type="ECO:0000256" key="2">
    <source>
        <dbReference type="ARBA" id="ARBA00022692"/>
    </source>
</evidence>
<comment type="subcellular location">
    <subcellularLocation>
        <location evidence="7">Cell membrane</location>
    </subcellularLocation>
    <subcellularLocation>
        <location evidence="7">Bacterial flagellum basal body</location>
    </subcellularLocation>
</comment>
<dbReference type="PANTHER" id="PTHR38766:SF1">
    <property type="entry name" value="FLAGELLAR PROTEIN FLIO"/>
    <property type="match status" value="1"/>
</dbReference>
<keyword evidence="9" id="KW-0966">Cell projection</keyword>
<dbReference type="InterPro" id="IPR052205">
    <property type="entry name" value="FliO/MopB"/>
</dbReference>
<evidence type="ECO:0000256" key="8">
    <source>
        <dbReference type="SAM" id="SignalP"/>
    </source>
</evidence>
<dbReference type="Proteomes" id="UP000202259">
    <property type="component" value="Chromosome"/>
</dbReference>
<organism evidence="9 10">
    <name type="scientific">Cognaticolwellia beringensis</name>
    <dbReference type="NCBI Taxonomy" id="1967665"/>
    <lineage>
        <taxon>Bacteria</taxon>
        <taxon>Pseudomonadati</taxon>
        <taxon>Pseudomonadota</taxon>
        <taxon>Gammaproteobacteria</taxon>
        <taxon>Alteromonadales</taxon>
        <taxon>Colwelliaceae</taxon>
        <taxon>Cognaticolwellia</taxon>
    </lineage>
</organism>
<keyword evidence="2 7" id="KW-0812">Transmembrane</keyword>
<gene>
    <name evidence="9" type="primary">fliO</name>
    <name evidence="9" type="ORF">B5D82_01655</name>
</gene>
<accession>A0A222G3T8</accession>
<keyword evidence="4 7" id="KW-0472">Membrane</keyword>
<dbReference type="KEGG" id="cber:B5D82_01655"/>
<proteinExistence type="inferred from homology"/>
<reference evidence="9 10" key="1">
    <citation type="submission" date="2017-08" db="EMBL/GenBank/DDBJ databases">
        <title>Complete genome of Colwellia sp. NB097-1, a psychrophile bacterium ioslated from Bering Sea.</title>
        <authorList>
            <person name="Chen X."/>
        </authorList>
    </citation>
    <scope>NUCLEOTIDE SEQUENCE [LARGE SCALE GENOMIC DNA]</scope>
    <source>
        <strain evidence="9 10">NB097-1</strain>
    </source>
</reference>
<dbReference type="EMBL" id="CP020465">
    <property type="protein sequence ID" value="ASP46597.1"/>
    <property type="molecule type" value="Genomic_DNA"/>
</dbReference>
<dbReference type="PANTHER" id="PTHR38766">
    <property type="entry name" value="FLAGELLAR PROTEIN FLIO"/>
    <property type="match status" value="1"/>
</dbReference>
<dbReference type="AlphaFoldDB" id="A0A222G3T8"/>